<reference evidence="3" key="2">
    <citation type="submission" date="2022-01" db="EMBL/GenBank/DDBJ databases">
        <authorList>
            <person name="Yamashiro T."/>
            <person name="Shiraishi A."/>
            <person name="Satake H."/>
            <person name="Nakayama K."/>
        </authorList>
    </citation>
    <scope>NUCLEOTIDE SEQUENCE</scope>
</reference>
<dbReference type="Proteomes" id="UP001151760">
    <property type="component" value="Unassembled WGS sequence"/>
</dbReference>
<feature type="compositionally biased region" description="Basic residues" evidence="1">
    <location>
        <begin position="59"/>
        <end position="74"/>
    </location>
</feature>
<reference evidence="3" key="1">
    <citation type="journal article" date="2022" name="Int. J. Mol. Sci.">
        <title>Draft Genome of Tanacetum Coccineum: Genomic Comparison of Closely Related Tanacetum-Family Plants.</title>
        <authorList>
            <person name="Yamashiro T."/>
            <person name="Shiraishi A."/>
            <person name="Nakayama K."/>
            <person name="Satake H."/>
        </authorList>
    </citation>
    <scope>NUCLEOTIDE SEQUENCE</scope>
</reference>
<dbReference type="Pfam" id="PF07727">
    <property type="entry name" value="RVT_2"/>
    <property type="match status" value="1"/>
</dbReference>
<proteinExistence type="predicted"/>
<evidence type="ECO:0000313" key="4">
    <source>
        <dbReference type="Proteomes" id="UP001151760"/>
    </source>
</evidence>
<evidence type="ECO:0000256" key="1">
    <source>
        <dbReference type="SAM" id="MobiDB-lite"/>
    </source>
</evidence>
<organism evidence="3 4">
    <name type="scientific">Tanacetum coccineum</name>
    <dbReference type="NCBI Taxonomy" id="301880"/>
    <lineage>
        <taxon>Eukaryota</taxon>
        <taxon>Viridiplantae</taxon>
        <taxon>Streptophyta</taxon>
        <taxon>Embryophyta</taxon>
        <taxon>Tracheophyta</taxon>
        <taxon>Spermatophyta</taxon>
        <taxon>Magnoliopsida</taxon>
        <taxon>eudicotyledons</taxon>
        <taxon>Gunneridae</taxon>
        <taxon>Pentapetalae</taxon>
        <taxon>asterids</taxon>
        <taxon>campanulids</taxon>
        <taxon>Asterales</taxon>
        <taxon>Asteraceae</taxon>
        <taxon>Asteroideae</taxon>
        <taxon>Anthemideae</taxon>
        <taxon>Anthemidinae</taxon>
        <taxon>Tanacetum</taxon>
    </lineage>
</organism>
<evidence type="ECO:0000313" key="3">
    <source>
        <dbReference type="EMBL" id="GJT89971.1"/>
    </source>
</evidence>
<protein>
    <submittedName>
        <fullName evidence="3">Retrovirus-related pol polyprotein from transposon TNT 1-94</fullName>
    </submittedName>
</protein>
<gene>
    <name evidence="3" type="ORF">Tco_1078816</name>
</gene>
<dbReference type="EMBL" id="BQNB010019879">
    <property type="protein sequence ID" value="GJT89971.1"/>
    <property type="molecule type" value="Genomic_DNA"/>
</dbReference>
<name>A0ABQ5HQ26_9ASTR</name>
<evidence type="ECO:0000259" key="2">
    <source>
        <dbReference type="Pfam" id="PF07727"/>
    </source>
</evidence>
<accession>A0ABQ5HQ26</accession>
<dbReference type="InterPro" id="IPR013103">
    <property type="entry name" value="RVT_2"/>
</dbReference>
<sequence length="248" mass="28087">MLYECNNITLAIRNDKSEVVCAMCKKCLITSNHDLCVLKYVTDMNSCGDKHNANVSKTANKRKHKQMGKKPKKVGSKERLASRKPRKPKTCLRWSLNGRMFDLKGKIITSSESECQSDSSKGSSNLFMVCRLEMLKAYDQKSEASHKFCLEVFGNDLERTSVIKTRTRLVVKSVPPKRNRILFEESFAPVARMEAIRIFLASTARKSFTIFQMDVKTAFLHGLLKEDVYVCQPEGFIDASSFQACSTS</sequence>
<keyword evidence="4" id="KW-1185">Reference proteome</keyword>
<comment type="caution">
    <text evidence="3">The sequence shown here is derived from an EMBL/GenBank/DDBJ whole genome shotgun (WGS) entry which is preliminary data.</text>
</comment>
<feature type="region of interest" description="Disordered" evidence="1">
    <location>
        <begin position="53"/>
        <end position="87"/>
    </location>
</feature>
<feature type="domain" description="Reverse transcriptase Ty1/copia-type" evidence="2">
    <location>
        <begin position="157"/>
        <end position="239"/>
    </location>
</feature>